<evidence type="ECO:0000256" key="8">
    <source>
        <dbReference type="SAM" id="Phobius"/>
    </source>
</evidence>
<dbReference type="PANTHER" id="PTHR13002">
    <property type="entry name" value="C3ORF1 PROTEIN-RELATED"/>
    <property type="match status" value="1"/>
</dbReference>
<dbReference type="AlphaFoldDB" id="A0A087U8K6"/>
<comment type="subcellular location">
    <subcellularLocation>
        <location evidence="1">Membrane</location>
        <topology evidence="1">Multi-pass membrane protein</topology>
    </subcellularLocation>
</comment>
<proteinExistence type="inferred from homology"/>
<evidence type="ECO:0000256" key="2">
    <source>
        <dbReference type="ARBA" id="ARBA00008444"/>
    </source>
</evidence>
<keyword evidence="4 8" id="KW-1133">Transmembrane helix</keyword>
<keyword evidence="3 8" id="KW-0812">Transmembrane</keyword>
<dbReference type="OrthoDB" id="5826189at2759"/>
<keyword evidence="5 8" id="KW-0472">Membrane</keyword>
<evidence type="ECO:0000256" key="6">
    <source>
        <dbReference type="ARBA" id="ARBA00040778"/>
    </source>
</evidence>
<evidence type="ECO:0000256" key="4">
    <source>
        <dbReference type="ARBA" id="ARBA00022989"/>
    </source>
</evidence>
<evidence type="ECO:0000256" key="5">
    <source>
        <dbReference type="ARBA" id="ARBA00023136"/>
    </source>
</evidence>
<name>A0A087U8K6_STEMI</name>
<organism evidence="9 10">
    <name type="scientific">Stegodyphus mimosarum</name>
    <name type="common">African social velvet spider</name>
    <dbReference type="NCBI Taxonomy" id="407821"/>
    <lineage>
        <taxon>Eukaryota</taxon>
        <taxon>Metazoa</taxon>
        <taxon>Ecdysozoa</taxon>
        <taxon>Arthropoda</taxon>
        <taxon>Chelicerata</taxon>
        <taxon>Arachnida</taxon>
        <taxon>Araneae</taxon>
        <taxon>Araneomorphae</taxon>
        <taxon>Entelegynae</taxon>
        <taxon>Eresoidea</taxon>
        <taxon>Eresidae</taxon>
        <taxon>Stegodyphus</taxon>
    </lineage>
</organism>
<comment type="similarity">
    <text evidence="2">Belongs to the Tim17/Tim22/Tim23 family.</text>
</comment>
<dbReference type="EMBL" id="KK118723">
    <property type="protein sequence ID" value="KFM73695.1"/>
    <property type="molecule type" value="Genomic_DNA"/>
</dbReference>
<dbReference type="PANTHER" id="PTHR13002:SF1">
    <property type="entry name" value="COMPLEX I ASSEMBLY FACTOR TIMMDC1, MITOCHONDRIAL"/>
    <property type="match status" value="1"/>
</dbReference>
<dbReference type="GO" id="GO:0016020">
    <property type="term" value="C:membrane"/>
    <property type="evidence" value="ECO:0007669"/>
    <property type="project" value="UniProtKB-SubCell"/>
</dbReference>
<protein>
    <recommendedName>
        <fullName evidence="6">Complex I assembly factor TIMMDC1, mitochondrial</fullName>
    </recommendedName>
    <alternativeName>
        <fullName evidence="7">Translocase of inner mitochondrial membrane domain-containing protein 1</fullName>
    </alternativeName>
</protein>
<evidence type="ECO:0000313" key="9">
    <source>
        <dbReference type="EMBL" id="KFM73695.1"/>
    </source>
</evidence>
<evidence type="ECO:0000256" key="3">
    <source>
        <dbReference type="ARBA" id="ARBA00022692"/>
    </source>
</evidence>
<reference evidence="9 10" key="1">
    <citation type="submission" date="2013-11" db="EMBL/GenBank/DDBJ databases">
        <title>Genome sequencing of Stegodyphus mimosarum.</title>
        <authorList>
            <person name="Bechsgaard J."/>
        </authorList>
    </citation>
    <scope>NUCLEOTIDE SEQUENCE [LARGE SCALE GENOMIC DNA]</scope>
</reference>
<dbReference type="OMA" id="SYMNFME"/>
<dbReference type="GO" id="GO:0032981">
    <property type="term" value="P:mitochondrial respiratory chain complex I assembly"/>
    <property type="evidence" value="ECO:0007669"/>
    <property type="project" value="InterPro"/>
</dbReference>
<feature type="transmembrane region" description="Helical" evidence="8">
    <location>
        <begin position="43"/>
        <end position="66"/>
    </location>
</feature>
<feature type="non-terminal residue" evidence="9">
    <location>
        <position position="209"/>
    </location>
</feature>
<sequence length="209" mass="23055">MEWSSSKDAYLKHLKDPVLAESGFERVKRMYKPNDFGLLSPELYFVIKSTTATFICTGVLGGFINMQMVRANFFRKHAASVFESEHLARRKLTDSMTLAGISGALRNGIKYGSFTSLYLLGTMTAANYNNKITVWEHGATGAILGGLFRLNYGLKGVSVAGCLGGVLGLLVGGVIVTSLWFTGGTLEDLRQLQHENYYDFVMKNRKLTS</sequence>
<accession>A0A087U8K6</accession>
<dbReference type="InterPro" id="IPR055299">
    <property type="entry name" value="TIMMDC1"/>
</dbReference>
<gene>
    <name evidence="9" type="ORF">X975_18108</name>
</gene>
<feature type="transmembrane region" description="Helical" evidence="8">
    <location>
        <begin position="157"/>
        <end position="181"/>
    </location>
</feature>
<dbReference type="Proteomes" id="UP000054359">
    <property type="component" value="Unassembled WGS sequence"/>
</dbReference>
<keyword evidence="10" id="KW-1185">Reference proteome</keyword>
<evidence type="ECO:0000313" key="10">
    <source>
        <dbReference type="Proteomes" id="UP000054359"/>
    </source>
</evidence>
<dbReference type="STRING" id="407821.A0A087U8K6"/>
<evidence type="ECO:0000256" key="7">
    <source>
        <dbReference type="ARBA" id="ARBA00041344"/>
    </source>
</evidence>
<evidence type="ECO:0000256" key="1">
    <source>
        <dbReference type="ARBA" id="ARBA00004141"/>
    </source>
</evidence>
<dbReference type="GO" id="GO:0005739">
    <property type="term" value="C:mitochondrion"/>
    <property type="evidence" value="ECO:0007669"/>
    <property type="project" value="TreeGrafter"/>
</dbReference>